<proteinExistence type="predicted"/>
<dbReference type="CDD" id="cd08368">
    <property type="entry name" value="LIM"/>
    <property type="match status" value="2"/>
</dbReference>
<keyword evidence="2" id="KW-0677">Repeat</keyword>
<keyword evidence="3 5" id="KW-0862">Zinc</keyword>
<feature type="region of interest" description="Disordered" evidence="6">
    <location>
        <begin position="118"/>
        <end position="189"/>
    </location>
</feature>
<dbReference type="PANTHER" id="PTHR24205:SF16">
    <property type="entry name" value="GH01042P-RELATED"/>
    <property type="match status" value="1"/>
</dbReference>
<sequence>MSSPLEAGFRFSPGPRSRPCAASPPRSAGPRDPAWPQSSGSRMAVGEAAGARPAAQPPLPGTPEAADAAAKRRAAFLAVRAAFEGGPQRAARAGAPAWGGSSPSGAWAAEVRQAGGLPCWPPVGPSKGGSGGRSSGVRPWAPGPARDSSSDSSSDSESDGEEQQVLPPKRNSSLRNASLRSSSRSPLGPQEDVCLACRRPIEGRYVKTGDVCFHVGCFACSACRQPIKDGYVQTKEGRYLCAACQPRCDVCRKPLAGHMTLIVGGHRLHAECLRCSGCSQAIAGGHYAAGPGEYHCEACHIKAWQAKEDNLNSRVVALEKRVKARNSADFKLEWRPDLVPCNRQALKALGVGQRFLPAGKQICVCCDLATKQVTVVAAPRNEPRAAVNISYLATALRVLRQTGREPQFSLDPKDPHDIGGELQVKRFYPSWLATTVAGEVLFQADYELKQLCMGDRQLPCLPSVFDDGTDSWSHEEGHAARQWFVIRRAGVTIARDGALVPHCELGVDARQLMPSERGYVDAAHTDERDCMVRMAKAISEHFMEVAAALPAVAELVHVARATVLARCLLEGGCRCDEAVLGRYALPRCPEGDLYSMEIPTLRTKQRASSVVRQGSQLLMQKRRRSMHGGVDLGLQAEKVPTRAALQPLLGPDAGPRPPLPLFRSAAAAA</sequence>
<dbReference type="SMART" id="SM00132">
    <property type="entry name" value="LIM"/>
    <property type="match status" value="2"/>
</dbReference>
<feature type="compositionally biased region" description="Low complexity" evidence="6">
    <location>
        <begin position="44"/>
        <end position="54"/>
    </location>
</feature>
<feature type="compositionally biased region" description="Low complexity" evidence="6">
    <location>
        <begin position="12"/>
        <end position="34"/>
    </location>
</feature>
<keyword evidence="1 5" id="KW-0479">Metal-binding</keyword>
<evidence type="ECO:0000256" key="2">
    <source>
        <dbReference type="ARBA" id="ARBA00022737"/>
    </source>
</evidence>
<dbReference type="EMBL" id="HBNR01091096">
    <property type="protein sequence ID" value="CAE4670274.1"/>
    <property type="molecule type" value="Transcribed_RNA"/>
</dbReference>
<dbReference type="Gene3D" id="2.10.110.10">
    <property type="entry name" value="Cysteine Rich Protein"/>
    <property type="match status" value="2"/>
</dbReference>
<dbReference type="PROSITE" id="PS00478">
    <property type="entry name" value="LIM_DOMAIN_1"/>
    <property type="match status" value="1"/>
</dbReference>
<name>A0A7S4TA09_9DINO</name>
<evidence type="ECO:0000256" key="1">
    <source>
        <dbReference type="ARBA" id="ARBA00022723"/>
    </source>
</evidence>
<feature type="domain" description="LIM zinc-binding" evidence="7">
    <location>
        <begin position="246"/>
        <end position="306"/>
    </location>
</feature>
<keyword evidence="4 5" id="KW-0440">LIM domain</keyword>
<dbReference type="InterPro" id="IPR001781">
    <property type="entry name" value="Znf_LIM"/>
</dbReference>
<evidence type="ECO:0000259" key="7">
    <source>
        <dbReference type="PROSITE" id="PS50023"/>
    </source>
</evidence>
<reference evidence="8" key="1">
    <citation type="submission" date="2021-01" db="EMBL/GenBank/DDBJ databases">
        <authorList>
            <person name="Corre E."/>
            <person name="Pelletier E."/>
            <person name="Niang G."/>
            <person name="Scheremetjew M."/>
            <person name="Finn R."/>
            <person name="Kale V."/>
            <person name="Holt S."/>
            <person name="Cochrane G."/>
            <person name="Meng A."/>
            <person name="Brown T."/>
            <person name="Cohen L."/>
        </authorList>
    </citation>
    <scope>NUCLEOTIDE SEQUENCE</scope>
    <source>
        <strain evidence="8">CCMP3105</strain>
    </source>
</reference>
<accession>A0A7S4TA09</accession>
<dbReference type="Pfam" id="PF00412">
    <property type="entry name" value="LIM"/>
    <property type="match status" value="2"/>
</dbReference>
<feature type="compositionally biased region" description="Low complexity" evidence="6">
    <location>
        <begin position="170"/>
        <end position="185"/>
    </location>
</feature>
<organism evidence="8">
    <name type="scientific">Alexandrium monilatum</name>
    <dbReference type="NCBI Taxonomy" id="311494"/>
    <lineage>
        <taxon>Eukaryota</taxon>
        <taxon>Sar</taxon>
        <taxon>Alveolata</taxon>
        <taxon>Dinophyceae</taxon>
        <taxon>Gonyaulacales</taxon>
        <taxon>Pyrocystaceae</taxon>
        <taxon>Alexandrium</taxon>
    </lineage>
</organism>
<protein>
    <recommendedName>
        <fullName evidence="7">LIM zinc-binding domain-containing protein</fullName>
    </recommendedName>
</protein>
<dbReference type="PANTHER" id="PTHR24205">
    <property type="entry name" value="FOUR AND A HALF LIM DOMAINS PROTEIN"/>
    <property type="match status" value="1"/>
</dbReference>
<dbReference type="GO" id="GO:0046872">
    <property type="term" value="F:metal ion binding"/>
    <property type="evidence" value="ECO:0007669"/>
    <property type="project" value="UniProtKB-KW"/>
</dbReference>
<evidence type="ECO:0000313" key="8">
    <source>
        <dbReference type="EMBL" id="CAE4670274.1"/>
    </source>
</evidence>
<dbReference type="PROSITE" id="PS50023">
    <property type="entry name" value="LIM_DOMAIN_2"/>
    <property type="match status" value="1"/>
</dbReference>
<evidence type="ECO:0000256" key="3">
    <source>
        <dbReference type="ARBA" id="ARBA00022833"/>
    </source>
</evidence>
<feature type="region of interest" description="Disordered" evidence="6">
    <location>
        <begin position="1"/>
        <end position="72"/>
    </location>
</feature>
<gene>
    <name evidence="8" type="ORF">AMON00008_LOCUS65459</name>
</gene>
<evidence type="ECO:0000256" key="4">
    <source>
        <dbReference type="ARBA" id="ARBA00023038"/>
    </source>
</evidence>
<evidence type="ECO:0000256" key="5">
    <source>
        <dbReference type="PROSITE-ProRule" id="PRU00125"/>
    </source>
</evidence>
<dbReference type="AlphaFoldDB" id="A0A7S4TA09"/>
<evidence type="ECO:0000256" key="6">
    <source>
        <dbReference type="SAM" id="MobiDB-lite"/>
    </source>
</evidence>